<sequence length="369" mass="43130">MLGGFSVLFEAPLEKVKIVTDDSGGLRLRPQENEETKQIVIIKKNGKVRVKRYSYRLEINGDRKFFDRTFKFDEEITQKILASIRNCFNNREGNIIGLDARPWTLDVTDENGRKNQLVGIVNGDESVSKISSYIRETLDLDYLWLFDGKDTKDEIKKVILETRHNLNNTIKIEKLIITAKEDKIEYSQKDNKGMKIVKTYVIPNKVKELLENYSFTNSFNRILGNPKDVIEPEEKRDYQLIIENSQNDRKTYVGTYDRYSLPTDWGDFIKDITNIISQEDETEIFKSSVYNRRLRRKGEYIICGVFFEGGYKEYNYLTDDESIQVGDEVEIPVGVDNHVVKAKIADINYYYKEEAPYPIEKTKKILRKV</sequence>
<gene>
    <name evidence="1" type="ORF">LSJ_1285c</name>
</gene>
<dbReference type="RefSeq" id="WP_044005102.1">
    <property type="nucleotide sequence ID" value="NZ_CP007646.1"/>
</dbReference>
<evidence type="ECO:0000313" key="2">
    <source>
        <dbReference type="Proteomes" id="UP000029488"/>
    </source>
</evidence>
<dbReference type="AlphaFoldDB" id="A0A089RWN4"/>
<dbReference type="EMBL" id="CP007646">
    <property type="protein sequence ID" value="AIR10947.1"/>
    <property type="molecule type" value="Genomic_DNA"/>
</dbReference>
<dbReference type="KEGG" id="lsj:LSJ_1285c"/>
<protein>
    <submittedName>
        <fullName evidence="1">Uncharacterized protein</fullName>
    </submittedName>
</protein>
<organism evidence="1 2">
    <name type="scientific">Ligilactobacillus salivarius</name>
    <dbReference type="NCBI Taxonomy" id="1624"/>
    <lineage>
        <taxon>Bacteria</taxon>
        <taxon>Bacillati</taxon>
        <taxon>Bacillota</taxon>
        <taxon>Bacilli</taxon>
        <taxon>Lactobacillales</taxon>
        <taxon>Lactobacillaceae</taxon>
        <taxon>Ligilactobacillus</taxon>
    </lineage>
</organism>
<reference evidence="1 2" key="1">
    <citation type="journal article" date="2014" name="BMC Genomics">
        <title>Unusual genome complexity in Lactobacillus salivarius JCM1046.</title>
        <authorList>
            <person name="Raftis E.J."/>
            <person name="Forde B.M."/>
            <person name="Claesson M.J."/>
            <person name="O'Toole P.W."/>
        </authorList>
    </citation>
    <scope>NUCLEOTIDE SEQUENCE [LARGE SCALE GENOMIC DNA]</scope>
    <source>
        <strain evidence="1 2">JCM1046</strain>
    </source>
</reference>
<proteinExistence type="predicted"/>
<accession>A0A089RWN4</accession>
<name>A0A089RWN4_9LACO</name>
<evidence type="ECO:0000313" key="1">
    <source>
        <dbReference type="EMBL" id="AIR10947.1"/>
    </source>
</evidence>
<dbReference type="Proteomes" id="UP000029488">
    <property type="component" value="Chromosome"/>
</dbReference>